<dbReference type="Proteomes" id="UP000063063">
    <property type="component" value="Chromosome 35"/>
</dbReference>
<reference evidence="1 2" key="1">
    <citation type="journal article" date="2015" name="Sci. Rep.">
        <title>The genome of Leishmania panamensis: insights into genomics of the L. (Viannia) subgenus.</title>
        <authorList>
            <person name="Llanes A."/>
            <person name="Restrepo C.M."/>
            <person name="Vecchio G.D."/>
            <person name="Anguizola F.J."/>
            <person name="Lleonart R."/>
        </authorList>
    </citation>
    <scope>NUCLEOTIDE SEQUENCE [LARGE SCALE GENOMIC DNA]</scope>
    <source>
        <strain evidence="1 2">MHOM/PA/94/PSC-1</strain>
    </source>
</reference>
<evidence type="ECO:0000313" key="1">
    <source>
        <dbReference type="EMBL" id="AIO02257.2"/>
    </source>
</evidence>
<dbReference type="PANTHER" id="PTHR21535:SF92">
    <property type="entry name" value="CATION TRANSPORTER"/>
    <property type="match status" value="1"/>
</dbReference>
<dbReference type="RefSeq" id="XP_010703057.1">
    <property type="nucleotide sequence ID" value="XM_010704755.1"/>
</dbReference>
<gene>
    <name evidence="1" type="ORF">LPMP_351200</name>
</gene>
<evidence type="ECO:0008006" key="3">
    <source>
        <dbReference type="Google" id="ProtNLM"/>
    </source>
</evidence>
<dbReference type="eggNOG" id="ENOG502RG7S">
    <property type="taxonomic scope" value="Eukaryota"/>
</dbReference>
<dbReference type="AlphaFoldDB" id="A0A088SKB6"/>
<dbReference type="EMBL" id="CP009404">
    <property type="protein sequence ID" value="AIO02257.2"/>
    <property type="molecule type" value="Genomic_DNA"/>
</dbReference>
<proteinExistence type="predicted"/>
<dbReference type="VEuPathDB" id="TriTrypDB:LPAL13_350017600"/>
<organism evidence="1 2">
    <name type="scientific">Leishmania panamensis</name>
    <dbReference type="NCBI Taxonomy" id="5679"/>
    <lineage>
        <taxon>Eukaryota</taxon>
        <taxon>Discoba</taxon>
        <taxon>Euglenozoa</taxon>
        <taxon>Kinetoplastea</taxon>
        <taxon>Metakinetoplastina</taxon>
        <taxon>Trypanosomatida</taxon>
        <taxon>Trypanosomatidae</taxon>
        <taxon>Leishmaniinae</taxon>
        <taxon>Leishmania</taxon>
        <taxon>Leishmania guyanensis species complex</taxon>
    </lineage>
</organism>
<dbReference type="GeneID" id="22579149"/>
<accession>A0A088SKB6</accession>
<keyword evidence="2" id="KW-1185">Reference proteome</keyword>
<dbReference type="VEuPathDB" id="TriTrypDB:LPMP_351200"/>
<dbReference type="PANTHER" id="PTHR21535">
    <property type="entry name" value="MAGNESIUM AND COBALT TRANSPORT PROTEIN/MITOCHONDRIAL IMPORT INNER MEMBRANE TRANSLOCASE SUBUNIT TIM8"/>
    <property type="match status" value="1"/>
</dbReference>
<dbReference type="KEGG" id="lpan:LPMP_351200"/>
<dbReference type="OrthoDB" id="271644at2759"/>
<sequence length="641" mass="71894">MKSRRFQANPDEAVDPLPFDYTLLSHLYVHSDGTDVIDFSGLAVGKESHCRVHSLLKNRSFVPGMMEAEPEAVGSYLHLRVDEDGGSTLDGSGDYKIHGARRPDPPRGVSAPASNLVRIEDRAEHWWFVCQAAEDTALYARLFNGTEDLLRYLKQHKLHLPTGLNSESGTANEAWAPPKPHHDSSNSVSDTTEPVLPLAKWLDIQVDRSNPLSVERVTQLLNHLPISQETKESCLYLSTVDSIDINSQNTGSVSDSMSGYVFLNLLCTPVVENGGRRTTTSTATTAREAGNTGSTSNQKGFLHRLCGFKFDFLRTDKRRTTKRLKIPRRAAAHVSPHGIPPTTQSVMEMRFEAARIKAPRSSVPDPVAVAVIVFADWMITIHEKPFAEMDDMLRMLQLHCSPPEVTTSHLGYTARLSSSMRRRFTAPFAMSMLLQIVVGHHLDSITLAQAVDELGDCVFDVREKQEDQDAVLQHITAVRRCFGECGTDTVRREVLFASLLQPIFADRFFVADPAIRHELENAQAHLWHFQREISDCRDTLALSNWHHNVAIQWLLLRRGNRALRMALLLTEMTNIMQPIVIVQTLYSMNVPLPFEAEGNPPQTTLAPFFFLAAIFLIYCTFTIGAIRHIIVRKSFQTRLLA</sequence>
<name>A0A088SKB6_LEIPA</name>
<evidence type="ECO:0000313" key="2">
    <source>
        <dbReference type="Proteomes" id="UP000063063"/>
    </source>
</evidence>
<protein>
    <recommendedName>
        <fullName evidence="3">MGT2 magnesium transporter</fullName>
    </recommendedName>
</protein>